<sequence>MSREMGSPRTDFGTVLWVGSSGTSRDIRSDQAETLLITKDFVLSPEPDMTRQLNLLDMKQFQCCIMQINDAQGEPIINPLIYAMLFNDLPTINSWVCTGEVSAKHIFHVHAMVQTSQRTDSLRRSINTAMTNLNAADNFRTLFGQQIVCECLKLERTHKPSSMFAYMLKQPVWCCSNNEKWLQLAYDMDCYNLPDRFRPKLEEEEHPEMNAMTQELVDAIIAGGCKSFEDVVRTAPSTIAKYLHRPGIQAIVANCIVYVKATGGNWNIELFAKHDINPSAIHQILLFQGIPPSEFDTAFHAWITKRDPKRNTICIQGPSNTGKSMFISGLKQCAPWGEIINSNTFAFEGLVETCIGIWEEPLCSPELAEKAKQVLEGMPTNIPIKYKKPFLLPRTPILITTNHDLWRFCTREEPMFRNRMWIFPFMHEMKDQFYICRTSEHGCECAYCRASRGSTDADGSSKSSGMQKGNEPIPTGEQSIRTDTESEMGSGSMSDPGEGTSRGYSSTRRSSSSSPDSKRTHFTGSSISTCTSIERLVGYRKHKSSDSGNGIRSTESSSSKHVESTNSGRGNDGTSRDVRDTKPRKLKRFRNTGSDGSDRGKRVGVSSLERMETTPKKQKKIQLQSKERRLGGTMDPFIIPGTTNVQKLPMQIPTKNDWEQYISYIHHWYG</sequence>
<dbReference type="SUPFAM" id="SSF52540">
    <property type="entry name" value="P-loop containing nucleoside triphosphate hydrolases"/>
    <property type="match status" value="1"/>
</dbReference>
<keyword evidence="5" id="KW-0067">ATP-binding</keyword>
<dbReference type="Gene3D" id="3.40.50.300">
    <property type="entry name" value="P-loop containing nucleotide triphosphate hydrolases"/>
    <property type="match status" value="1"/>
</dbReference>
<evidence type="ECO:0000256" key="4">
    <source>
        <dbReference type="ARBA" id="ARBA00022741"/>
    </source>
</evidence>
<gene>
    <name evidence="8" type="primary">NS</name>
</gene>
<evidence type="ECO:0000256" key="5">
    <source>
        <dbReference type="ARBA" id="ARBA00022840"/>
    </source>
</evidence>
<organism evidence="8">
    <name type="scientific">Avian chapparvovirus</name>
    <dbReference type="NCBI Taxonomy" id="2604334"/>
    <lineage>
        <taxon>Viruses</taxon>
        <taxon>Monodnaviria</taxon>
        <taxon>Shotokuvirae</taxon>
        <taxon>Cossaviricota</taxon>
        <taxon>Quintoviricetes</taxon>
        <taxon>Piccovirales</taxon>
        <taxon>Parvoviridae</taxon>
        <taxon>Parvovirinae</taxon>
        <taxon>Chapparvovirus</taxon>
    </lineage>
</organism>
<keyword evidence="4" id="KW-0547">Nucleotide-binding</keyword>
<dbReference type="Pfam" id="PF01057">
    <property type="entry name" value="Parvo_NS1"/>
    <property type="match status" value="1"/>
</dbReference>
<dbReference type="GO" id="GO:0019079">
    <property type="term" value="P:viral genome replication"/>
    <property type="evidence" value="ECO:0007669"/>
    <property type="project" value="InterPro"/>
</dbReference>
<dbReference type="EMBL" id="MT457858">
    <property type="protein sequence ID" value="QKX49056.1"/>
    <property type="molecule type" value="Genomic_DNA"/>
</dbReference>
<dbReference type="GO" id="GO:0005524">
    <property type="term" value="F:ATP binding"/>
    <property type="evidence" value="ECO:0007669"/>
    <property type="project" value="UniProtKB-KW"/>
</dbReference>
<dbReference type="InterPro" id="IPR014015">
    <property type="entry name" value="Helicase_SF3_DNA-vir"/>
</dbReference>
<reference evidence="8" key="1">
    <citation type="submission" date="2020-05" db="EMBL/GenBank/DDBJ databases">
        <title>Meta-transcriptomic analysis of virus diversity in urban wild birds with paretic disease.</title>
        <authorList>
            <person name="Chang W.-S."/>
            <person name="Eden J.-S."/>
            <person name="Hall J."/>
            <person name="Shi M."/>
            <person name="Rose K."/>
            <person name="Holmes E.C."/>
        </authorList>
    </citation>
    <scope>NUCLEOTIDE SEQUENCE</scope>
    <source>
        <strain evidence="8">ChPV4271</strain>
    </source>
</reference>
<evidence type="ECO:0000313" key="8">
    <source>
        <dbReference type="EMBL" id="QKX49056.1"/>
    </source>
</evidence>
<comment type="subcellular location">
    <subcellularLocation>
        <location evidence="1">Host nucleus</location>
    </subcellularLocation>
</comment>
<feature type="compositionally biased region" description="Polar residues" evidence="6">
    <location>
        <begin position="476"/>
        <end position="493"/>
    </location>
</feature>
<dbReference type="InterPro" id="IPR001257">
    <property type="entry name" value="Parvovirus_NS1_helicase"/>
</dbReference>
<feature type="region of interest" description="Disordered" evidence="6">
    <location>
        <begin position="539"/>
        <end position="618"/>
    </location>
</feature>
<proteinExistence type="predicted"/>
<evidence type="ECO:0000256" key="1">
    <source>
        <dbReference type="ARBA" id="ARBA00004147"/>
    </source>
</evidence>
<name>A0A7D5BPF6_9VIRU</name>
<keyword evidence="3" id="KW-0235">DNA replication</keyword>
<feature type="compositionally biased region" description="Basic and acidic residues" evidence="6">
    <location>
        <begin position="574"/>
        <end position="583"/>
    </location>
</feature>
<feature type="domain" description="SF3 helicase" evidence="7">
    <location>
        <begin position="276"/>
        <end position="438"/>
    </location>
</feature>
<dbReference type="PROSITE" id="PS51206">
    <property type="entry name" value="SF3_HELICASE_1"/>
    <property type="match status" value="1"/>
</dbReference>
<feature type="region of interest" description="Disordered" evidence="6">
    <location>
        <begin position="451"/>
        <end position="526"/>
    </location>
</feature>
<feature type="compositionally biased region" description="Polar residues" evidence="6">
    <location>
        <begin position="452"/>
        <end position="467"/>
    </location>
</feature>
<protein>
    <submittedName>
        <fullName evidence="8">NS</fullName>
    </submittedName>
</protein>
<evidence type="ECO:0000259" key="7">
    <source>
        <dbReference type="PROSITE" id="PS51206"/>
    </source>
</evidence>
<evidence type="ECO:0000256" key="2">
    <source>
        <dbReference type="ARBA" id="ARBA00022562"/>
    </source>
</evidence>
<evidence type="ECO:0000256" key="3">
    <source>
        <dbReference type="ARBA" id="ARBA00022705"/>
    </source>
</evidence>
<accession>A0A7D5BPF6</accession>
<dbReference type="GO" id="GO:0006260">
    <property type="term" value="P:DNA replication"/>
    <property type="evidence" value="ECO:0007669"/>
    <property type="project" value="UniProtKB-KW"/>
</dbReference>
<dbReference type="InterPro" id="IPR027417">
    <property type="entry name" value="P-loop_NTPase"/>
</dbReference>
<feature type="compositionally biased region" description="Low complexity" evidence="6">
    <location>
        <begin position="501"/>
        <end position="515"/>
    </location>
</feature>
<keyword evidence="2" id="KW-1048">Host nucleus</keyword>
<evidence type="ECO:0000256" key="6">
    <source>
        <dbReference type="SAM" id="MobiDB-lite"/>
    </source>
</evidence>
<dbReference type="GO" id="GO:0042025">
    <property type="term" value="C:host cell nucleus"/>
    <property type="evidence" value="ECO:0007669"/>
    <property type="project" value="UniProtKB-SubCell"/>
</dbReference>